<proteinExistence type="predicted"/>
<accession>A0A2W5IG54</accession>
<dbReference type="AlphaFoldDB" id="A0A2W5IG54"/>
<organism evidence="2 3">
    <name type="scientific">Lawsonella clevelandensis</name>
    <dbReference type="NCBI Taxonomy" id="1528099"/>
    <lineage>
        <taxon>Bacteria</taxon>
        <taxon>Bacillati</taxon>
        <taxon>Actinomycetota</taxon>
        <taxon>Actinomycetes</taxon>
        <taxon>Mycobacteriales</taxon>
        <taxon>Lawsonellaceae</taxon>
        <taxon>Lawsonella</taxon>
    </lineage>
</organism>
<dbReference type="PROSITE" id="PS51354">
    <property type="entry name" value="GLUTAREDOXIN_2"/>
    <property type="match status" value="1"/>
</dbReference>
<dbReference type="Gene3D" id="3.40.30.10">
    <property type="entry name" value="Glutaredoxin"/>
    <property type="match status" value="1"/>
</dbReference>
<dbReference type="InterPro" id="IPR002109">
    <property type="entry name" value="Glutaredoxin"/>
</dbReference>
<dbReference type="SUPFAM" id="SSF52833">
    <property type="entry name" value="Thioredoxin-like"/>
    <property type="match status" value="1"/>
</dbReference>
<dbReference type="Pfam" id="PF00462">
    <property type="entry name" value="Glutaredoxin"/>
    <property type="match status" value="1"/>
</dbReference>
<name>A0A2W5IG54_9ACTN</name>
<dbReference type="EMBL" id="QFOZ01000003">
    <property type="protein sequence ID" value="PZP89294.1"/>
    <property type="molecule type" value="Genomic_DNA"/>
</dbReference>
<comment type="caution">
    <text evidence="2">The sequence shown here is derived from an EMBL/GenBank/DDBJ whole genome shotgun (WGS) entry which is preliminary data.</text>
</comment>
<dbReference type="GO" id="GO:0045454">
    <property type="term" value="P:cell redox homeostasis"/>
    <property type="evidence" value="ECO:0007669"/>
    <property type="project" value="TreeGrafter"/>
</dbReference>
<dbReference type="InterPro" id="IPR051548">
    <property type="entry name" value="Grx-like_ET"/>
</dbReference>
<dbReference type="CDD" id="cd02976">
    <property type="entry name" value="NrdH"/>
    <property type="match status" value="1"/>
</dbReference>
<evidence type="ECO:0000259" key="1">
    <source>
        <dbReference type="Pfam" id="PF00462"/>
    </source>
</evidence>
<sequence length="100" mass="11186">MSTVEAPEAPKNPEDITVYSASWCPHCQRLKKLLGELNIPFTNVDVDEYEDIEAVEKFVESVNDGNRIIPTVLFYDGTTMTNPGASKVRNKIKELKEANA</sequence>
<dbReference type="InterPro" id="IPR017937">
    <property type="entry name" value="Thioredoxin_CS"/>
</dbReference>
<evidence type="ECO:0000313" key="3">
    <source>
        <dbReference type="Proteomes" id="UP000248606"/>
    </source>
</evidence>
<dbReference type="PROSITE" id="PS00194">
    <property type="entry name" value="THIOREDOXIN_1"/>
    <property type="match status" value="1"/>
</dbReference>
<feature type="domain" description="Glutaredoxin" evidence="1">
    <location>
        <begin position="16"/>
        <end position="73"/>
    </location>
</feature>
<evidence type="ECO:0000313" key="2">
    <source>
        <dbReference type="EMBL" id="PZP89294.1"/>
    </source>
</evidence>
<dbReference type="RefSeq" id="WP_290598888.1">
    <property type="nucleotide sequence ID" value="NZ_CAKZIO010000014.1"/>
</dbReference>
<gene>
    <name evidence="2" type="ORF">DI579_03615</name>
</gene>
<protein>
    <submittedName>
        <fullName evidence="2">NrdH-redoxin</fullName>
    </submittedName>
</protein>
<dbReference type="Proteomes" id="UP000248606">
    <property type="component" value="Unassembled WGS sequence"/>
</dbReference>
<dbReference type="InterPro" id="IPR036249">
    <property type="entry name" value="Thioredoxin-like_sf"/>
</dbReference>
<reference evidence="2 3" key="1">
    <citation type="submission" date="2017-08" db="EMBL/GenBank/DDBJ databases">
        <title>Infants hospitalized years apart are colonized by the same room-sourced microbial strains.</title>
        <authorList>
            <person name="Brooks B."/>
            <person name="Olm M.R."/>
            <person name="Firek B.A."/>
            <person name="Baker R."/>
            <person name="Thomas B.C."/>
            <person name="Morowitz M.J."/>
            <person name="Banfield J.F."/>
        </authorList>
    </citation>
    <scope>NUCLEOTIDE SEQUENCE [LARGE SCALE GENOMIC DNA]</scope>
    <source>
        <strain evidence="2">S2_006_000_R1_57</strain>
    </source>
</reference>
<dbReference type="PANTHER" id="PTHR34386:SF1">
    <property type="entry name" value="GLUTAREDOXIN-LIKE PROTEIN NRDH"/>
    <property type="match status" value="1"/>
</dbReference>
<dbReference type="PANTHER" id="PTHR34386">
    <property type="entry name" value="GLUTAREDOXIN"/>
    <property type="match status" value="1"/>
</dbReference>
<dbReference type="GO" id="GO:0009055">
    <property type="term" value="F:electron transfer activity"/>
    <property type="evidence" value="ECO:0007669"/>
    <property type="project" value="TreeGrafter"/>
</dbReference>